<organism evidence="1">
    <name type="scientific">marine metagenome</name>
    <dbReference type="NCBI Taxonomy" id="408172"/>
    <lineage>
        <taxon>unclassified sequences</taxon>
        <taxon>metagenomes</taxon>
        <taxon>ecological metagenomes</taxon>
    </lineage>
</organism>
<name>A0A382TBY9_9ZZZZ</name>
<sequence length="60" mass="6605">MERQAKFVSMRFKLTGLVGGFLLAMALILGLVFNVQLASTTGSYAEKHVEDLARMMIVSL</sequence>
<reference evidence="1" key="1">
    <citation type="submission" date="2018-05" db="EMBL/GenBank/DDBJ databases">
        <authorList>
            <person name="Lanie J.A."/>
            <person name="Ng W.-L."/>
            <person name="Kazmierczak K.M."/>
            <person name="Andrzejewski T.M."/>
            <person name="Davidsen T.M."/>
            <person name="Wayne K.J."/>
            <person name="Tettelin H."/>
            <person name="Glass J.I."/>
            <person name="Rusch D."/>
            <person name="Podicherti R."/>
            <person name="Tsui H.-C.T."/>
            <person name="Winkler M.E."/>
        </authorList>
    </citation>
    <scope>NUCLEOTIDE SEQUENCE</scope>
</reference>
<protein>
    <submittedName>
        <fullName evidence="1">Uncharacterized protein</fullName>
    </submittedName>
</protein>
<dbReference type="EMBL" id="UINC01135414">
    <property type="protein sequence ID" value="SVD19543.1"/>
    <property type="molecule type" value="Genomic_DNA"/>
</dbReference>
<dbReference type="AlphaFoldDB" id="A0A382TBY9"/>
<proteinExistence type="predicted"/>
<gene>
    <name evidence="1" type="ORF">METZ01_LOCUS372397</name>
</gene>
<accession>A0A382TBY9</accession>
<evidence type="ECO:0000313" key="1">
    <source>
        <dbReference type="EMBL" id="SVD19543.1"/>
    </source>
</evidence>
<feature type="non-terminal residue" evidence="1">
    <location>
        <position position="60"/>
    </location>
</feature>